<proteinExistence type="predicted"/>
<feature type="region of interest" description="Disordered" evidence="9">
    <location>
        <begin position="132"/>
        <end position="167"/>
    </location>
</feature>
<evidence type="ECO:0000259" key="10">
    <source>
        <dbReference type="PROSITE" id="PS50968"/>
    </source>
</evidence>
<keyword evidence="5" id="KW-0012">Acyltransferase</keyword>
<dbReference type="AlphaFoldDB" id="A0A9N8HA95"/>
<dbReference type="SUPFAM" id="SSF51230">
    <property type="entry name" value="Single hybrid motif"/>
    <property type="match status" value="1"/>
</dbReference>
<sequence>MTTTASVMVARGLLRRLPSSSRHVVPVVRSMVSRTAVLWDQKTIQLPGLGDSITEGTIVEWTAAVGQAVKEGDVVAMVETDKVTVDIKAEIDGVIMEQFPAVDDTVEVGADLYKIDTEGQATVTVAATDAAAPSPAAATEETAPPATAAAESAKSATTASATTRTPSIQFRGKDGWAKLRAAGSAPTIVHIPPMYGRPVFTQEEMDALVSGGADIAPQVKKHSSGAMFGY</sequence>
<dbReference type="CDD" id="cd06849">
    <property type="entry name" value="lipoyl_domain"/>
    <property type="match status" value="1"/>
</dbReference>
<comment type="cofactor">
    <cofactor evidence="1">
        <name>(R)-lipoate</name>
        <dbReference type="ChEBI" id="CHEBI:83088"/>
    </cofactor>
</comment>
<keyword evidence="4" id="KW-0809">Transit peptide</keyword>
<organism evidence="11 12">
    <name type="scientific">Seminavis robusta</name>
    <dbReference type="NCBI Taxonomy" id="568900"/>
    <lineage>
        <taxon>Eukaryota</taxon>
        <taxon>Sar</taxon>
        <taxon>Stramenopiles</taxon>
        <taxon>Ochrophyta</taxon>
        <taxon>Bacillariophyta</taxon>
        <taxon>Bacillariophyceae</taxon>
        <taxon>Bacillariophycidae</taxon>
        <taxon>Naviculales</taxon>
        <taxon>Naviculaceae</taxon>
        <taxon>Seminavis</taxon>
    </lineage>
</organism>
<evidence type="ECO:0000313" key="12">
    <source>
        <dbReference type="Proteomes" id="UP001153069"/>
    </source>
</evidence>
<dbReference type="OrthoDB" id="5391403at2759"/>
<evidence type="ECO:0000256" key="9">
    <source>
        <dbReference type="SAM" id="MobiDB-lite"/>
    </source>
</evidence>
<keyword evidence="2" id="KW-0808">Transferase</keyword>
<dbReference type="Proteomes" id="UP001153069">
    <property type="component" value="Unassembled WGS sequence"/>
</dbReference>
<dbReference type="PANTHER" id="PTHR43178">
    <property type="entry name" value="DIHYDROLIPOAMIDE ACETYLTRANSFERASE COMPONENT OF PYRUVATE DEHYDROGENASE COMPLEX"/>
    <property type="match status" value="1"/>
</dbReference>
<keyword evidence="3" id="KW-0450">Lipoyl</keyword>
<dbReference type="GO" id="GO:0031405">
    <property type="term" value="F:lipoic acid binding"/>
    <property type="evidence" value="ECO:0007669"/>
    <property type="project" value="TreeGrafter"/>
</dbReference>
<dbReference type="InterPro" id="IPR003016">
    <property type="entry name" value="2-oxoA_DH_lipoyl-BS"/>
</dbReference>
<gene>
    <name evidence="11" type="ORF">SEMRO_140_G065620.1</name>
</gene>
<protein>
    <recommendedName>
        <fullName evidence="7">Lipoamide acyltransferase component of branched-chain alpha-keto acid dehydrogenase complex, mitochondrial</fullName>
        <ecNumber evidence="6">2.3.1.168</ecNumber>
    </recommendedName>
    <alternativeName>
        <fullName evidence="8">Branched-chain alpha-keto acid dehydrogenase complex component E2</fullName>
    </alternativeName>
</protein>
<dbReference type="Pfam" id="PF00364">
    <property type="entry name" value="Biotin_lipoyl"/>
    <property type="match status" value="1"/>
</dbReference>
<evidence type="ECO:0000256" key="2">
    <source>
        <dbReference type="ARBA" id="ARBA00022679"/>
    </source>
</evidence>
<name>A0A9N8HA95_9STRA</name>
<dbReference type="EMBL" id="CAICTM010000139">
    <property type="protein sequence ID" value="CAB9502588.1"/>
    <property type="molecule type" value="Genomic_DNA"/>
</dbReference>
<evidence type="ECO:0000313" key="11">
    <source>
        <dbReference type="EMBL" id="CAB9502588.1"/>
    </source>
</evidence>
<evidence type="ECO:0000256" key="4">
    <source>
        <dbReference type="ARBA" id="ARBA00022946"/>
    </source>
</evidence>
<comment type="caution">
    <text evidence="11">The sequence shown here is derived from an EMBL/GenBank/DDBJ whole genome shotgun (WGS) entry which is preliminary data.</text>
</comment>
<dbReference type="PANTHER" id="PTHR43178:SF5">
    <property type="entry name" value="LIPOAMIDE ACYLTRANSFERASE COMPONENT OF BRANCHED-CHAIN ALPHA-KETO ACID DEHYDROGENASE COMPLEX, MITOCHONDRIAL"/>
    <property type="match status" value="1"/>
</dbReference>
<dbReference type="InterPro" id="IPR011053">
    <property type="entry name" value="Single_hybrid_motif"/>
</dbReference>
<evidence type="ECO:0000256" key="1">
    <source>
        <dbReference type="ARBA" id="ARBA00001938"/>
    </source>
</evidence>
<accession>A0A9N8HA95</accession>
<evidence type="ECO:0000256" key="3">
    <source>
        <dbReference type="ARBA" id="ARBA00022823"/>
    </source>
</evidence>
<dbReference type="GO" id="GO:0016407">
    <property type="term" value="F:acetyltransferase activity"/>
    <property type="evidence" value="ECO:0007669"/>
    <property type="project" value="TreeGrafter"/>
</dbReference>
<keyword evidence="12" id="KW-1185">Reference proteome</keyword>
<dbReference type="GO" id="GO:0043754">
    <property type="term" value="F:dihydrolipoamide branched chain acyltransferase activity"/>
    <property type="evidence" value="ECO:0007669"/>
    <property type="project" value="UniProtKB-EC"/>
</dbReference>
<dbReference type="GO" id="GO:0005737">
    <property type="term" value="C:cytoplasm"/>
    <property type="evidence" value="ECO:0007669"/>
    <property type="project" value="TreeGrafter"/>
</dbReference>
<dbReference type="PROSITE" id="PS50968">
    <property type="entry name" value="BIOTINYL_LIPOYL"/>
    <property type="match status" value="1"/>
</dbReference>
<evidence type="ECO:0000256" key="5">
    <source>
        <dbReference type="ARBA" id="ARBA00023315"/>
    </source>
</evidence>
<evidence type="ECO:0000256" key="7">
    <source>
        <dbReference type="ARBA" id="ARBA00039275"/>
    </source>
</evidence>
<feature type="domain" description="Lipoyl-binding" evidence="10">
    <location>
        <begin position="41"/>
        <end position="116"/>
    </location>
</feature>
<reference evidence="11" key="1">
    <citation type="submission" date="2020-06" db="EMBL/GenBank/DDBJ databases">
        <authorList>
            <consortium name="Plant Systems Biology data submission"/>
        </authorList>
    </citation>
    <scope>NUCLEOTIDE SEQUENCE</scope>
    <source>
        <strain evidence="11">D6</strain>
    </source>
</reference>
<dbReference type="Gene3D" id="2.40.50.100">
    <property type="match status" value="1"/>
</dbReference>
<dbReference type="EC" id="2.3.1.168" evidence="6"/>
<dbReference type="InterPro" id="IPR000089">
    <property type="entry name" value="Biotin_lipoyl"/>
</dbReference>
<dbReference type="PROSITE" id="PS00189">
    <property type="entry name" value="LIPOYL"/>
    <property type="match status" value="1"/>
</dbReference>
<evidence type="ECO:0000256" key="6">
    <source>
        <dbReference type="ARBA" id="ARBA00038880"/>
    </source>
</evidence>
<dbReference type="InterPro" id="IPR050743">
    <property type="entry name" value="2-oxoacid_DH_E2_comp"/>
</dbReference>
<evidence type="ECO:0000256" key="8">
    <source>
        <dbReference type="ARBA" id="ARBA00042008"/>
    </source>
</evidence>